<feature type="region of interest" description="Disordered" evidence="10">
    <location>
        <begin position="143"/>
        <end position="176"/>
    </location>
</feature>
<keyword evidence="5 9" id="KW-0010">Activator</keyword>
<protein>
    <recommendedName>
        <fullName evidence="3 9">Mediator of RNA polymerase II transcription subunit 8</fullName>
    </recommendedName>
    <alternativeName>
        <fullName evidence="8 9">Mediator complex subunit 8</fullName>
    </alternativeName>
</protein>
<evidence type="ECO:0000313" key="12">
    <source>
        <dbReference type="Proteomes" id="UP001174997"/>
    </source>
</evidence>
<keyword evidence="7 9" id="KW-0539">Nucleus</keyword>
<evidence type="ECO:0000256" key="8">
    <source>
        <dbReference type="ARBA" id="ARBA00031261"/>
    </source>
</evidence>
<evidence type="ECO:0000256" key="9">
    <source>
        <dbReference type="RuleBase" id="RU364144"/>
    </source>
</evidence>
<keyword evidence="12" id="KW-1185">Reference proteome</keyword>
<dbReference type="AlphaFoldDB" id="A0AA39ZF27"/>
<comment type="subcellular location">
    <subcellularLocation>
        <location evidence="1 9">Nucleus</location>
    </subcellularLocation>
</comment>
<dbReference type="GO" id="GO:0070847">
    <property type="term" value="C:core mediator complex"/>
    <property type="evidence" value="ECO:0007669"/>
    <property type="project" value="TreeGrafter"/>
</dbReference>
<evidence type="ECO:0000256" key="4">
    <source>
        <dbReference type="ARBA" id="ARBA00023015"/>
    </source>
</evidence>
<feature type="compositionally biased region" description="Acidic residues" evidence="10">
    <location>
        <begin position="228"/>
        <end position="249"/>
    </location>
</feature>
<organism evidence="11 12">
    <name type="scientific">Cercophora samala</name>
    <dbReference type="NCBI Taxonomy" id="330535"/>
    <lineage>
        <taxon>Eukaryota</taxon>
        <taxon>Fungi</taxon>
        <taxon>Dikarya</taxon>
        <taxon>Ascomycota</taxon>
        <taxon>Pezizomycotina</taxon>
        <taxon>Sordariomycetes</taxon>
        <taxon>Sordariomycetidae</taxon>
        <taxon>Sordariales</taxon>
        <taxon>Lasiosphaeriaceae</taxon>
        <taxon>Cercophora</taxon>
    </lineage>
</organism>
<feature type="compositionally biased region" description="Acidic residues" evidence="10">
    <location>
        <begin position="166"/>
        <end position="176"/>
    </location>
</feature>
<evidence type="ECO:0000256" key="7">
    <source>
        <dbReference type="ARBA" id="ARBA00023242"/>
    </source>
</evidence>
<proteinExistence type="inferred from homology"/>
<evidence type="ECO:0000256" key="5">
    <source>
        <dbReference type="ARBA" id="ARBA00023159"/>
    </source>
</evidence>
<reference evidence="11" key="1">
    <citation type="submission" date="2023-06" db="EMBL/GenBank/DDBJ databases">
        <title>Genome-scale phylogeny and comparative genomics of the fungal order Sordariales.</title>
        <authorList>
            <consortium name="Lawrence Berkeley National Laboratory"/>
            <person name="Hensen N."/>
            <person name="Bonometti L."/>
            <person name="Westerberg I."/>
            <person name="Brannstrom I.O."/>
            <person name="Guillou S."/>
            <person name="Cros-Aarteil S."/>
            <person name="Calhoun S."/>
            <person name="Haridas S."/>
            <person name="Kuo A."/>
            <person name="Mondo S."/>
            <person name="Pangilinan J."/>
            <person name="Riley R."/>
            <person name="Labutti K."/>
            <person name="Andreopoulos B."/>
            <person name="Lipzen A."/>
            <person name="Chen C."/>
            <person name="Yanf M."/>
            <person name="Daum C."/>
            <person name="Ng V."/>
            <person name="Clum A."/>
            <person name="Steindorff A."/>
            <person name="Ohm R."/>
            <person name="Martin F."/>
            <person name="Silar P."/>
            <person name="Natvig D."/>
            <person name="Lalanne C."/>
            <person name="Gautier V."/>
            <person name="Ament-Velasquez S.L."/>
            <person name="Kruys A."/>
            <person name="Hutchinson M.I."/>
            <person name="Powell A.J."/>
            <person name="Barry K."/>
            <person name="Miller A.N."/>
            <person name="Grigoriev I.V."/>
            <person name="Debuchy R."/>
            <person name="Gladieux P."/>
            <person name="Thoren M.H."/>
            <person name="Johannesson H."/>
        </authorList>
    </citation>
    <scope>NUCLEOTIDE SEQUENCE</scope>
    <source>
        <strain evidence="11">CBS 307.81</strain>
    </source>
</reference>
<dbReference type="Pfam" id="PF10232">
    <property type="entry name" value="Med8"/>
    <property type="match status" value="1"/>
</dbReference>
<dbReference type="PANTHER" id="PTHR13074:SF9">
    <property type="entry name" value="MEDIATOR OF RNA POLYMERASE II TRANSCRIPTION SUBUNIT 8"/>
    <property type="match status" value="1"/>
</dbReference>
<dbReference type="InterPro" id="IPR019364">
    <property type="entry name" value="Mediatior_Med8_fun/met"/>
</dbReference>
<evidence type="ECO:0000256" key="3">
    <source>
        <dbReference type="ARBA" id="ARBA00020637"/>
    </source>
</evidence>
<comment type="function">
    <text evidence="9">Component of the Mediator complex, a coactivator involved in the regulated transcription of nearly all RNA polymerase II-dependent genes. Mediator functions as a bridge to convey information from gene-specific regulatory proteins to the basal RNA polymerase II transcription machinery. Mediator is recruited to promoters by direct interactions with regulatory proteins and serves as a scaffold for the assembly of a functional preinitiation complex with RNA polymerase II and the general transcription factors.</text>
</comment>
<dbReference type="GO" id="GO:0006357">
    <property type="term" value="P:regulation of transcription by RNA polymerase II"/>
    <property type="evidence" value="ECO:0007669"/>
    <property type="project" value="InterPro"/>
</dbReference>
<evidence type="ECO:0000256" key="10">
    <source>
        <dbReference type="SAM" id="MobiDB-lite"/>
    </source>
</evidence>
<evidence type="ECO:0000256" key="1">
    <source>
        <dbReference type="ARBA" id="ARBA00004123"/>
    </source>
</evidence>
<evidence type="ECO:0000256" key="6">
    <source>
        <dbReference type="ARBA" id="ARBA00023163"/>
    </source>
</evidence>
<feature type="region of interest" description="Disordered" evidence="10">
    <location>
        <begin position="290"/>
        <end position="312"/>
    </location>
</feature>
<feature type="compositionally biased region" description="Basic and acidic residues" evidence="10">
    <location>
        <begin position="155"/>
        <end position="165"/>
    </location>
</feature>
<accession>A0AA39ZF27</accession>
<dbReference type="GO" id="GO:0016592">
    <property type="term" value="C:mediator complex"/>
    <property type="evidence" value="ECO:0007669"/>
    <property type="project" value="InterPro"/>
</dbReference>
<comment type="caution">
    <text evidence="11">The sequence shown here is derived from an EMBL/GenBank/DDBJ whole genome shotgun (WGS) entry which is preliminary data.</text>
</comment>
<dbReference type="Proteomes" id="UP001174997">
    <property type="component" value="Unassembled WGS sequence"/>
</dbReference>
<evidence type="ECO:0000313" key="11">
    <source>
        <dbReference type="EMBL" id="KAK0669329.1"/>
    </source>
</evidence>
<dbReference type="Gene3D" id="6.10.250.2610">
    <property type="match status" value="1"/>
</dbReference>
<gene>
    <name evidence="9" type="primary">MED8</name>
    <name evidence="11" type="ORF">QBC41DRAFT_274865</name>
</gene>
<dbReference type="PANTHER" id="PTHR13074">
    <property type="entry name" value="MEDIATOR OF RNA POLYMERASE II TRANSCRIPTION SUBUNIT 8"/>
    <property type="match status" value="1"/>
</dbReference>
<name>A0AA39ZF27_9PEZI</name>
<keyword evidence="4 9" id="KW-0805">Transcription regulation</keyword>
<dbReference type="GO" id="GO:0000978">
    <property type="term" value="F:RNA polymerase II cis-regulatory region sequence-specific DNA binding"/>
    <property type="evidence" value="ECO:0007669"/>
    <property type="project" value="TreeGrafter"/>
</dbReference>
<evidence type="ECO:0000256" key="2">
    <source>
        <dbReference type="ARBA" id="ARBA00005716"/>
    </source>
</evidence>
<sequence length="312" mass="35313">MASLNLRTEELKNLDVLRTRFATLSLNLSNAHRNMALTYPLPSLESLQVSARMIQKSLLSLQSLLSRNHELFQRIAVHPSTNFPGRTQLDFLSSMLRKKPEPEIETKMEMGLERAKEAGVDEGFLAALAEEARLKRAGLLGGQRGGKEEEIEYDSGGRGKEGKKEEDEEDEMVDDGEPNNEQWADCLWLLGQNLHSYVSVQERRNFTLEEQEMGVERVRTGLRRNLVEEEEESDEEDEEDEEEEDEDLVMMDGSGGGRGQQPGVVQASGNAGVQPEHLFWLYARGRTDLPPRIELESNRVPTKGQVKRLPPR</sequence>
<dbReference type="GO" id="GO:0003712">
    <property type="term" value="F:transcription coregulator activity"/>
    <property type="evidence" value="ECO:0007669"/>
    <property type="project" value="InterPro"/>
</dbReference>
<feature type="region of interest" description="Disordered" evidence="10">
    <location>
        <begin position="223"/>
        <end position="269"/>
    </location>
</feature>
<keyword evidence="6 9" id="KW-0804">Transcription</keyword>
<comment type="similarity">
    <text evidence="2 9">Belongs to the Mediator complex subunit 8 family.</text>
</comment>
<dbReference type="EMBL" id="JAULSY010000044">
    <property type="protein sequence ID" value="KAK0669329.1"/>
    <property type="molecule type" value="Genomic_DNA"/>
</dbReference>
<comment type="subunit">
    <text evidence="9">Component of the Mediator complex.</text>
</comment>